<accession>A0A222FGK0</accession>
<evidence type="ECO:0000313" key="6">
    <source>
        <dbReference type="EMBL" id="ASP37869.1"/>
    </source>
</evidence>
<dbReference type="GO" id="GO:0003677">
    <property type="term" value="F:DNA binding"/>
    <property type="evidence" value="ECO:0007669"/>
    <property type="project" value="UniProtKB-KW"/>
</dbReference>
<dbReference type="Gene3D" id="2.10.109.10">
    <property type="entry name" value="Umud Fragment, subunit A"/>
    <property type="match status" value="1"/>
</dbReference>
<dbReference type="Pfam" id="PF00717">
    <property type="entry name" value="Peptidase_S24"/>
    <property type="match status" value="1"/>
</dbReference>
<dbReference type="CDD" id="cd06529">
    <property type="entry name" value="S24_LexA-like"/>
    <property type="match status" value="1"/>
</dbReference>
<dbReference type="KEGG" id="bsan:CHH28_03905"/>
<reference evidence="6 7" key="1">
    <citation type="submission" date="2017-07" db="EMBL/GenBank/DDBJ databases">
        <title>Annotated genome sequence of Bacterioplanes sanyensis isolated from Red Sea.</title>
        <authorList>
            <person name="Rehman Z.U."/>
        </authorList>
    </citation>
    <scope>NUCLEOTIDE SEQUENCE [LARGE SCALE GENOMIC DNA]</scope>
    <source>
        <strain evidence="6 7">NV9</strain>
    </source>
</reference>
<dbReference type="Proteomes" id="UP000202440">
    <property type="component" value="Chromosome"/>
</dbReference>
<organism evidence="6 7">
    <name type="scientific">Bacterioplanes sanyensis</name>
    <dbReference type="NCBI Taxonomy" id="1249553"/>
    <lineage>
        <taxon>Bacteria</taxon>
        <taxon>Pseudomonadati</taxon>
        <taxon>Pseudomonadota</taxon>
        <taxon>Gammaproteobacteria</taxon>
        <taxon>Oceanospirillales</taxon>
        <taxon>Oceanospirillaceae</taxon>
        <taxon>Bacterioplanes</taxon>
    </lineage>
</organism>
<sequence>MDNQNELSVANLNGIASRIALVAETVGGKRRLAELIQVSESQIHRYSAKDSDPKISVLLSMAAVSGVRLHWLITGEEPVLCQEGSDGPVSIEQEFALIPGYNVHVSAGNGTLPLDEQPARRLAFRHRWLQYRGLNAKNLVMVYARGDSMEPTIADNDTLMVDTSDTVPQDGQIFVIRNDGHLLVKRTQVAPGQGVWLLSDNANYDRLLLNLNDTPDLDVIGRVVWIGKNV</sequence>
<evidence type="ECO:0000256" key="2">
    <source>
        <dbReference type="ARBA" id="ARBA00023125"/>
    </source>
</evidence>
<proteinExistence type="predicted"/>
<feature type="domain" description="Bacteriophage CI repressor N-terminal" evidence="5">
    <location>
        <begin position="29"/>
        <end position="78"/>
    </location>
</feature>
<dbReference type="AlphaFoldDB" id="A0A222FGK0"/>
<evidence type="ECO:0000313" key="7">
    <source>
        <dbReference type="Proteomes" id="UP000202440"/>
    </source>
</evidence>
<dbReference type="RefSeq" id="WP_094059078.1">
    <property type="nucleotide sequence ID" value="NZ_CP022530.1"/>
</dbReference>
<keyword evidence="1" id="KW-0805">Transcription regulation</keyword>
<keyword evidence="2" id="KW-0238">DNA-binding</keyword>
<dbReference type="GO" id="GO:0045892">
    <property type="term" value="P:negative regulation of DNA-templated transcription"/>
    <property type="evidence" value="ECO:0007669"/>
    <property type="project" value="InterPro"/>
</dbReference>
<dbReference type="InterPro" id="IPR010982">
    <property type="entry name" value="Lambda_DNA-bd_dom_sf"/>
</dbReference>
<evidence type="ECO:0000259" key="4">
    <source>
        <dbReference type="Pfam" id="PF00717"/>
    </source>
</evidence>
<dbReference type="InterPro" id="IPR036286">
    <property type="entry name" value="LexA/Signal_pep-like_sf"/>
</dbReference>
<keyword evidence="7" id="KW-1185">Reference proteome</keyword>
<dbReference type="SUPFAM" id="SSF51306">
    <property type="entry name" value="LexA/Signal peptidase"/>
    <property type="match status" value="1"/>
</dbReference>
<dbReference type="OrthoDB" id="5959816at2"/>
<dbReference type="Gene3D" id="1.10.260.40">
    <property type="entry name" value="lambda repressor-like DNA-binding domains"/>
    <property type="match status" value="1"/>
</dbReference>
<dbReference type="PANTHER" id="PTHR40661:SF3">
    <property type="entry name" value="FELS-1 PROPHAGE TRANSCRIPTIONAL REGULATOR"/>
    <property type="match status" value="1"/>
</dbReference>
<dbReference type="PANTHER" id="PTHR40661">
    <property type="match status" value="1"/>
</dbReference>
<dbReference type="InterPro" id="IPR010744">
    <property type="entry name" value="Phage_CI_N"/>
</dbReference>
<evidence type="ECO:0000256" key="3">
    <source>
        <dbReference type="ARBA" id="ARBA00023163"/>
    </source>
</evidence>
<dbReference type="Pfam" id="PF07022">
    <property type="entry name" value="Phage_CI_repr"/>
    <property type="match status" value="1"/>
</dbReference>
<keyword evidence="3" id="KW-0804">Transcription</keyword>
<name>A0A222FGK0_9GAMM</name>
<dbReference type="EMBL" id="CP022530">
    <property type="protein sequence ID" value="ASP37869.1"/>
    <property type="molecule type" value="Genomic_DNA"/>
</dbReference>
<evidence type="ECO:0000256" key="1">
    <source>
        <dbReference type="ARBA" id="ARBA00023015"/>
    </source>
</evidence>
<protein>
    <submittedName>
        <fullName evidence="6">Transcriptional regulator</fullName>
    </submittedName>
</protein>
<dbReference type="InterPro" id="IPR039418">
    <property type="entry name" value="LexA-like"/>
</dbReference>
<evidence type="ECO:0000259" key="5">
    <source>
        <dbReference type="Pfam" id="PF07022"/>
    </source>
</evidence>
<feature type="domain" description="Peptidase S24/S26A/S26B/S26C" evidence="4">
    <location>
        <begin position="104"/>
        <end position="224"/>
    </location>
</feature>
<dbReference type="InterPro" id="IPR015927">
    <property type="entry name" value="Peptidase_S24_S26A/B/C"/>
</dbReference>
<gene>
    <name evidence="6" type="ORF">CHH28_03905</name>
</gene>
<dbReference type="SUPFAM" id="SSF47413">
    <property type="entry name" value="lambda repressor-like DNA-binding domains"/>
    <property type="match status" value="1"/>
</dbReference>